<evidence type="ECO:0000259" key="7">
    <source>
        <dbReference type="Pfam" id="PF03404"/>
    </source>
</evidence>
<dbReference type="PANTHER" id="PTHR19372:SF6">
    <property type="entry name" value="SULFITE OXIDASE"/>
    <property type="match status" value="1"/>
</dbReference>
<protein>
    <submittedName>
        <fullName evidence="8">Molybdopterin binding oxidoreductase</fullName>
    </submittedName>
</protein>
<feature type="domain" description="Moybdenum cofactor oxidoreductase dimerisation" evidence="7">
    <location>
        <begin position="371"/>
        <end position="491"/>
    </location>
</feature>
<dbReference type="InterPro" id="IPR014756">
    <property type="entry name" value="Ig_E-set"/>
</dbReference>
<dbReference type="CDD" id="cd02110">
    <property type="entry name" value="SO_family_Moco_dimer"/>
    <property type="match status" value="1"/>
</dbReference>
<dbReference type="GO" id="GO:0043546">
    <property type="term" value="F:molybdopterin cofactor binding"/>
    <property type="evidence" value="ECO:0007669"/>
    <property type="project" value="TreeGrafter"/>
</dbReference>
<keyword evidence="3" id="KW-0479">Metal-binding</keyword>
<dbReference type="GO" id="GO:0020037">
    <property type="term" value="F:heme binding"/>
    <property type="evidence" value="ECO:0007669"/>
    <property type="project" value="TreeGrafter"/>
</dbReference>
<evidence type="ECO:0000259" key="6">
    <source>
        <dbReference type="Pfam" id="PF00174"/>
    </source>
</evidence>
<dbReference type="InterPro" id="IPR008335">
    <property type="entry name" value="Mopterin_OxRdtase_euk"/>
</dbReference>
<evidence type="ECO:0000313" key="9">
    <source>
        <dbReference type="Proteomes" id="UP000245771"/>
    </source>
</evidence>
<evidence type="ECO:0000256" key="1">
    <source>
        <dbReference type="ARBA" id="ARBA00001924"/>
    </source>
</evidence>
<evidence type="ECO:0000256" key="3">
    <source>
        <dbReference type="ARBA" id="ARBA00022723"/>
    </source>
</evidence>
<dbReference type="SUPFAM" id="SSF81296">
    <property type="entry name" value="E set domains"/>
    <property type="match status" value="1"/>
</dbReference>
<accession>A0A316V4Z1</accession>
<reference evidence="8 9" key="1">
    <citation type="journal article" date="2018" name="Mol. Biol. Evol.">
        <title>Broad Genomic Sampling Reveals a Smut Pathogenic Ancestry of the Fungal Clade Ustilaginomycotina.</title>
        <authorList>
            <person name="Kijpornyongpan T."/>
            <person name="Mondo S.J."/>
            <person name="Barry K."/>
            <person name="Sandor L."/>
            <person name="Lee J."/>
            <person name="Lipzen A."/>
            <person name="Pangilinan J."/>
            <person name="LaButti K."/>
            <person name="Hainaut M."/>
            <person name="Henrissat B."/>
            <person name="Grigoriev I.V."/>
            <person name="Spatafora J.W."/>
            <person name="Aime M.C."/>
        </authorList>
    </citation>
    <scope>NUCLEOTIDE SEQUENCE [LARGE SCALE GENOMIC DNA]</scope>
    <source>
        <strain evidence="8 9">MCA 3882</strain>
    </source>
</reference>
<dbReference type="GO" id="GO:0008482">
    <property type="term" value="F:sulfite oxidase activity"/>
    <property type="evidence" value="ECO:0007669"/>
    <property type="project" value="TreeGrafter"/>
</dbReference>
<gene>
    <name evidence="8" type="ORF">FA14DRAFT_165950</name>
</gene>
<evidence type="ECO:0000256" key="2">
    <source>
        <dbReference type="ARBA" id="ARBA00022505"/>
    </source>
</evidence>
<organism evidence="8 9">
    <name type="scientific">Meira miltonrushii</name>
    <dbReference type="NCBI Taxonomy" id="1280837"/>
    <lineage>
        <taxon>Eukaryota</taxon>
        <taxon>Fungi</taxon>
        <taxon>Dikarya</taxon>
        <taxon>Basidiomycota</taxon>
        <taxon>Ustilaginomycotina</taxon>
        <taxon>Exobasidiomycetes</taxon>
        <taxon>Exobasidiales</taxon>
        <taxon>Brachybasidiaceae</taxon>
        <taxon>Meira</taxon>
    </lineage>
</organism>
<feature type="region of interest" description="Disordered" evidence="5">
    <location>
        <begin position="1"/>
        <end position="45"/>
    </location>
</feature>
<dbReference type="PANTHER" id="PTHR19372">
    <property type="entry name" value="SULFITE REDUCTASE"/>
    <property type="match status" value="1"/>
</dbReference>
<keyword evidence="2" id="KW-0500">Molybdenum</keyword>
<dbReference type="GO" id="GO:0006790">
    <property type="term" value="P:sulfur compound metabolic process"/>
    <property type="evidence" value="ECO:0007669"/>
    <property type="project" value="TreeGrafter"/>
</dbReference>
<dbReference type="AlphaFoldDB" id="A0A316V4Z1"/>
<feature type="domain" description="Oxidoreductase molybdopterin-binding" evidence="6">
    <location>
        <begin position="160"/>
        <end position="343"/>
    </location>
</feature>
<keyword evidence="4" id="KW-0560">Oxidoreductase</keyword>
<evidence type="ECO:0000256" key="5">
    <source>
        <dbReference type="SAM" id="MobiDB-lite"/>
    </source>
</evidence>
<dbReference type="EMBL" id="KZ819607">
    <property type="protein sequence ID" value="PWN31561.1"/>
    <property type="molecule type" value="Genomic_DNA"/>
</dbReference>
<dbReference type="InParanoid" id="A0A316V4Z1"/>
<dbReference type="InterPro" id="IPR000572">
    <property type="entry name" value="OxRdtase_Mopterin-bd_dom"/>
</dbReference>
<dbReference type="GO" id="GO:0030151">
    <property type="term" value="F:molybdenum ion binding"/>
    <property type="evidence" value="ECO:0007669"/>
    <property type="project" value="InterPro"/>
</dbReference>
<keyword evidence="9" id="KW-1185">Reference proteome</keyword>
<dbReference type="InterPro" id="IPR005066">
    <property type="entry name" value="MoCF_OxRdtse_dimer"/>
</dbReference>
<evidence type="ECO:0000313" key="8">
    <source>
        <dbReference type="EMBL" id="PWN31561.1"/>
    </source>
</evidence>
<dbReference type="GO" id="GO:0005739">
    <property type="term" value="C:mitochondrion"/>
    <property type="evidence" value="ECO:0007669"/>
    <property type="project" value="TreeGrafter"/>
</dbReference>
<evidence type="ECO:0000256" key="4">
    <source>
        <dbReference type="ARBA" id="ARBA00023002"/>
    </source>
</evidence>
<dbReference type="SUPFAM" id="SSF56524">
    <property type="entry name" value="Oxidoreductase molybdopterin-binding domain"/>
    <property type="match status" value="1"/>
</dbReference>
<feature type="compositionally biased region" description="Basic and acidic residues" evidence="5">
    <location>
        <begin position="36"/>
        <end position="45"/>
    </location>
</feature>
<name>A0A316V4Z1_9BASI</name>
<dbReference type="PRINTS" id="PR00407">
    <property type="entry name" value="EUMOPTERIN"/>
</dbReference>
<dbReference type="STRING" id="1280837.A0A316V4Z1"/>
<dbReference type="RefSeq" id="XP_025351863.1">
    <property type="nucleotide sequence ID" value="XM_025499987.1"/>
</dbReference>
<dbReference type="InterPro" id="IPR036374">
    <property type="entry name" value="OxRdtase_Mopterin-bd_sf"/>
</dbReference>
<feature type="compositionally biased region" description="Polar residues" evidence="5">
    <location>
        <begin position="1"/>
        <end position="10"/>
    </location>
</feature>
<dbReference type="Proteomes" id="UP000245771">
    <property type="component" value="Unassembled WGS sequence"/>
</dbReference>
<sequence>MATKTASGLNVPTARRIPGQAEAERAAKTAEAAARALKEDGQFKEEQPDVWEGYVEWEKYPEKKRLAGELMKATKFPPPPEFQLAPVPKRNPVLYGDIYKDFHHTVGMDSVPEYSWGCVLKEKSKTMNHVLAFPYNGEPNHLELLKDPVTPNDHHFVRNHGGIPKCINPDKYEVEISGKINKKASLKLSDLKDPKQFPQRKLAVTLQCCGTRRIEQIALYPGHGLLVPNAPWPEAAIGNAVYTGVYLQDVLEKACGGITIDRMQAHAEFISADTYFKYDTLYNYAVSVPYRFVDKENVMLAWEMNGEPLPEIHGFPLRVVVPGVIGARSAKWLTRINILDAPSLAPVQSKEYLYYSGQFGKHNTLFSNGFSIERMPVSSAIMTPNDGDIIIHDGKLHLEGWAYSGGENWVERIECSVDGGFTWYVVPEENISKKHYYTWRLWKYDIPLDAEGWCEVLVRAWDSSCNTQPISVRSVWNWDLHVTQSCHKIKLYSVNRTKPLTAQRLKEYEDAGIDFAAEPITRPVPWPLEDMDTYLARVRKYPREPVD</sequence>
<dbReference type="Gene3D" id="3.90.420.10">
    <property type="entry name" value="Oxidoreductase, molybdopterin-binding domain"/>
    <property type="match status" value="1"/>
</dbReference>
<dbReference type="FunFam" id="3.90.420.10:FF:000002">
    <property type="entry name" value="sulfite oxidase, mitochondrial"/>
    <property type="match status" value="1"/>
</dbReference>
<comment type="cofactor">
    <cofactor evidence="1">
        <name>Mo-molybdopterin</name>
        <dbReference type="ChEBI" id="CHEBI:71302"/>
    </cofactor>
</comment>
<dbReference type="Pfam" id="PF03404">
    <property type="entry name" value="Mo-co_dimer"/>
    <property type="match status" value="1"/>
</dbReference>
<dbReference type="OrthoDB" id="10051395at2759"/>
<dbReference type="Gene3D" id="2.60.40.650">
    <property type="match status" value="1"/>
</dbReference>
<dbReference type="GeneID" id="37021768"/>
<proteinExistence type="predicted"/>
<dbReference type="Pfam" id="PF00174">
    <property type="entry name" value="Oxidored_molyb"/>
    <property type="match status" value="1"/>
</dbReference>